<evidence type="ECO:0000313" key="2">
    <source>
        <dbReference type="EMBL" id="QAZ68463.1"/>
    </source>
</evidence>
<proteinExistence type="predicted"/>
<evidence type="ECO:0000256" key="1">
    <source>
        <dbReference type="SAM" id="Phobius"/>
    </source>
</evidence>
<organism evidence="2 3">
    <name type="scientific">Solidesulfovibrio carbinolicus</name>
    <dbReference type="NCBI Taxonomy" id="296842"/>
    <lineage>
        <taxon>Bacteria</taxon>
        <taxon>Pseudomonadati</taxon>
        <taxon>Thermodesulfobacteriota</taxon>
        <taxon>Desulfovibrionia</taxon>
        <taxon>Desulfovibrionales</taxon>
        <taxon>Desulfovibrionaceae</taxon>
        <taxon>Solidesulfovibrio</taxon>
    </lineage>
</organism>
<dbReference type="AlphaFoldDB" id="A0A4P6HMK7"/>
<dbReference type="Proteomes" id="UP000293296">
    <property type="component" value="Chromosome"/>
</dbReference>
<keyword evidence="1" id="KW-1133">Transmembrane helix</keyword>
<dbReference type="EMBL" id="CP026538">
    <property type="protein sequence ID" value="QAZ68463.1"/>
    <property type="molecule type" value="Genomic_DNA"/>
</dbReference>
<gene>
    <name evidence="2" type="ORF">C3Y92_15000</name>
</gene>
<reference evidence="2 3" key="1">
    <citation type="submission" date="2018-02" db="EMBL/GenBank/DDBJ databases">
        <title>Genome sequence of Desulfovibrio carbinolicus DSM 3852.</title>
        <authorList>
            <person name="Wilbanks E."/>
            <person name="Skennerton C.T."/>
            <person name="Orphan V.J."/>
        </authorList>
    </citation>
    <scope>NUCLEOTIDE SEQUENCE [LARGE SCALE GENOMIC DNA]</scope>
    <source>
        <strain evidence="2 3">DSM 3852</strain>
    </source>
</reference>
<keyword evidence="3" id="KW-1185">Reference proteome</keyword>
<keyword evidence="1" id="KW-0472">Membrane</keyword>
<accession>A0A4P6HMK7</accession>
<feature type="transmembrane region" description="Helical" evidence="1">
    <location>
        <begin position="93"/>
        <end position="117"/>
    </location>
</feature>
<feature type="transmembrane region" description="Helical" evidence="1">
    <location>
        <begin position="167"/>
        <end position="184"/>
    </location>
</feature>
<keyword evidence="1" id="KW-0812">Transmembrane</keyword>
<evidence type="ECO:0000313" key="3">
    <source>
        <dbReference type="Proteomes" id="UP000293296"/>
    </source>
</evidence>
<feature type="transmembrane region" description="Helical" evidence="1">
    <location>
        <begin position="123"/>
        <end position="147"/>
    </location>
</feature>
<protein>
    <submittedName>
        <fullName evidence="2">Uncharacterized protein</fullName>
    </submittedName>
</protein>
<dbReference type="KEGG" id="dcb:C3Y92_15000"/>
<dbReference type="RefSeq" id="WP_129353924.1">
    <property type="nucleotide sequence ID" value="NZ_CP026538.1"/>
</dbReference>
<name>A0A4P6HMK7_9BACT</name>
<feature type="transmembrane region" description="Helical" evidence="1">
    <location>
        <begin position="204"/>
        <end position="223"/>
    </location>
</feature>
<sequence>MIKLPENAIEDQVAKRIKRSYSLLKYAINNNLQIDPSVIKGINEIKFGYDNKQEWDAEKSARLDSYILELTKVTYPTTLYTLKYTLESPFGKYALPGVLVVTLLTVILAGASCYLMMATSPPGFWPMVLSMSLGMLGAELSLFFVFLGLAKELALSEGDVPKQIARIVLGAMVGYLSYVLFSMDSFGQLVESKTLGALTDTQKIYVSLPFLMGYSVRLVFGVLNKAIKSVELTLGLEDKSDELALRSKLK</sequence>